<dbReference type="AlphaFoldDB" id="A0A1N6FBU5"/>
<keyword evidence="2" id="KW-1185">Reference proteome</keyword>
<dbReference type="Gene3D" id="3.90.1200.10">
    <property type="match status" value="1"/>
</dbReference>
<gene>
    <name evidence="1" type="ORF">SAMN05444002_1549</name>
</gene>
<sequence>MEVLRRIEGGWDNLHILICRAMSSDGSRHVDFVQKTTRNLAEFKVALSIAHERIAPCIMRVYGATLMFDRFAICAEYVEDAVPFALSKDTVAPLASALRQLAQRGRRVENRPALRRRQAWFRTLGREFFDHVGRRDEVGRALDRIEALPFVLSHNDLVPSNLICRRSAPHDPVFVDIGSVCLNRAGADLEAFAAAGDAEGALAEQGEFFTLLSADYAARMGLDARDVRLSARFFAASKALNRAINRASGSPFAEAAEHVQAALEDLRS</sequence>
<dbReference type="InterPro" id="IPR011009">
    <property type="entry name" value="Kinase-like_dom_sf"/>
</dbReference>
<reference evidence="2" key="1">
    <citation type="submission" date="2016-11" db="EMBL/GenBank/DDBJ databases">
        <authorList>
            <person name="Varghese N."/>
            <person name="Submissions S."/>
        </authorList>
    </citation>
    <scope>NUCLEOTIDE SEQUENCE [LARGE SCALE GENOMIC DNA]</scope>
    <source>
        <strain evidence="2">DSM 29440</strain>
    </source>
</reference>
<dbReference type="STRING" id="1217970.SAMN05444002_1549"/>
<dbReference type="EMBL" id="FSRL01000001">
    <property type="protein sequence ID" value="SIN92765.1"/>
    <property type="molecule type" value="Genomic_DNA"/>
</dbReference>
<organism evidence="1 2">
    <name type="scientific">Vannielia litorea</name>
    <dbReference type="NCBI Taxonomy" id="1217970"/>
    <lineage>
        <taxon>Bacteria</taxon>
        <taxon>Pseudomonadati</taxon>
        <taxon>Pseudomonadota</taxon>
        <taxon>Alphaproteobacteria</taxon>
        <taxon>Rhodobacterales</taxon>
        <taxon>Paracoccaceae</taxon>
        <taxon>Vannielia</taxon>
    </lineage>
</organism>
<proteinExistence type="predicted"/>
<accession>A0A1N6FBU5</accession>
<dbReference type="RefSeq" id="WP_139301240.1">
    <property type="nucleotide sequence ID" value="NZ_FSRL01000001.1"/>
</dbReference>
<dbReference type="SUPFAM" id="SSF56112">
    <property type="entry name" value="Protein kinase-like (PK-like)"/>
    <property type="match status" value="1"/>
</dbReference>
<evidence type="ECO:0008006" key="3">
    <source>
        <dbReference type="Google" id="ProtNLM"/>
    </source>
</evidence>
<dbReference type="Proteomes" id="UP000184932">
    <property type="component" value="Unassembled WGS sequence"/>
</dbReference>
<protein>
    <recommendedName>
        <fullName evidence="3">Aminoglycoside phosphotransferase domain-containing protein</fullName>
    </recommendedName>
</protein>
<dbReference type="OrthoDB" id="9816422at2"/>
<evidence type="ECO:0000313" key="2">
    <source>
        <dbReference type="Proteomes" id="UP000184932"/>
    </source>
</evidence>
<evidence type="ECO:0000313" key="1">
    <source>
        <dbReference type="EMBL" id="SIN92765.1"/>
    </source>
</evidence>
<name>A0A1N6FBU5_9RHOB</name>